<gene>
    <name evidence="2" type="ORF">F9278_04200</name>
</gene>
<feature type="chain" id="PRO_5038545721" evidence="1">
    <location>
        <begin position="33"/>
        <end position="436"/>
    </location>
</feature>
<dbReference type="KEGG" id="sphv:F9278_04200"/>
<dbReference type="EMBL" id="CP045096">
    <property type="protein sequence ID" value="QFQ95519.1"/>
    <property type="molecule type" value="Genomic_DNA"/>
</dbReference>
<evidence type="ECO:0000256" key="1">
    <source>
        <dbReference type="SAM" id="SignalP"/>
    </source>
</evidence>
<dbReference type="InterPro" id="IPR050490">
    <property type="entry name" value="Bact_solute-bd_prot1"/>
</dbReference>
<reference evidence="2 3" key="1">
    <citation type="submission" date="2019-10" db="EMBL/GenBank/DDBJ databases">
        <title>Streptomyces sp. strain GY16 isolated from leaves of Broussonetia papyrifera.</title>
        <authorList>
            <person name="Mo P."/>
        </authorList>
    </citation>
    <scope>NUCLEOTIDE SEQUENCE [LARGE SCALE GENOMIC DNA]</scope>
    <source>
        <strain evidence="2 3">GY16</strain>
    </source>
</reference>
<dbReference type="PROSITE" id="PS51318">
    <property type="entry name" value="TAT"/>
    <property type="match status" value="1"/>
</dbReference>
<dbReference type="AlphaFoldDB" id="A0A5P8JYM7"/>
<accession>A0A5P8JYM7</accession>
<evidence type="ECO:0000313" key="2">
    <source>
        <dbReference type="EMBL" id="QFQ95519.1"/>
    </source>
</evidence>
<keyword evidence="3" id="KW-1185">Reference proteome</keyword>
<dbReference type="Gene3D" id="3.40.190.10">
    <property type="entry name" value="Periplasmic binding protein-like II"/>
    <property type="match status" value="2"/>
</dbReference>
<dbReference type="Pfam" id="PF01547">
    <property type="entry name" value="SBP_bac_1"/>
    <property type="match status" value="1"/>
</dbReference>
<dbReference type="SUPFAM" id="SSF53850">
    <property type="entry name" value="Periplasmic binding protein-like II"/>
    <property type="match status" value="1"/>
</dbReference>
<dbReference type="PROSITE" id="PS51257">
    <property type="entry name" value="PROKAR_LIPOPROTEIN"/>
    <property type="match status" value="1"/>
</dbReference>
<protein>
    <submittedName>
        <fullName evidence="2">Carbohydrate ABC transporter substrate-binding protein</fullName>
    </submittedName>
</protein>
<dbReference type="Proteomes" id="UP000327294">
    <property type="component" value="Chromosome"/>
</dbReference>
<sequence length="436" mass="47283">MSPMRRPRVLPSPSRRRLLASLGALGAGAALAGCGGEDASADGEAHLNFQWWGGDERNVATQKAVRLFERRNPRIKVSVSFTGYDSYFQRLATQVAAGTGPDVLQMDYYQLRSYAANGLIADLGGPDFSGIGIDEIPQVYVDADRLDGDLWAVPTGISTQALLVDPAIWRKAGGLPKPGWTWDDLIEDVGPALRKAAPDRSPLTDFGRYSETFDLWLVQRGKSLYKDDGSLGFTQADLTAFWELTARLRDKGVFTPPPLTASYDGSTASSPLVRKLSAAEFNLTGTVMPYFEAYGDISLVPFPTASAGAPLGLTAQPGMMCVRRSSAHRRQAALLIDFLLNDPAAGAALGVVRGLPPNRRTMNRIAPGLGEGDRVVYEYVSALERRFTASAIPPSGSDEDKLEFRRVNEDVLFGKKTVREAAAEMFEKYNTTVPQG</sequence>
<proteinExistence type="predicted"/>
<dbReference type="PANTHER" id="PTHR43649:SF11">
    <property type="entry name" value="ABC TRANSPORTER SUBSTRATE-BINDING PROTEIN YESO-RELATED"/>
    <property type="match status" value="1"/>
</dbReference>
<dbReference type="PANTHER" id="PTHR43649">
    <property type="entry name" value="ARABINOSE-BINDING PROTEIN-RELATED"/>
    <property type="match status" value="1"/>
</dbReference>
<name>A0A5P8JYM7_9ACTN</name>
<dbReference type="InterPro" id="IPR006059">
    <property type="entry name" value="SBP"/>
</dbReference>
<evidence type="ECO:0000313" key="3">
    <source>
        <dbReference type="Proteomes" id="UP000327294"/>
    </source>
</evidence>
<organism evidence="2 3">
    <name type="scientific">Streptomyces phaeolivaceus</name>
    <dbReference type="NCBI Taxonomy" id="2653200"/>
    <lineage>
        <taxon>Bacteria</taxon>
        <taxon>Bacillati</taxon>
        <taxon>Actinomycetota</taxon>
        <taxon>Actinomycetes</taxon>
        <taxon>Kitasatosporales</taxon>
        <taxon>Streptomycetaceae</taxon>
        <taxon>Streptomyces</taxon>
    </lineage>
</organism>
<dbReference type="InterPro" id="IPR006311">
    <property type="entry name" value="TAT_signal"/>
</dbReference>
<feature type="signal peptide" evidence="1">
    <location>
        <begin position="1"/>
        <end position="32"/>
    </location>
</feature>
<keyword evidence="1" id="KW-0732">Signal</keyword>